<reference evidence="2 3" key="1">
    <citation type="submission" date="2015-10" db="EMBL/GenBank/DDBJ databases">
        <title>Resequencing of Lactobacillus plantarum WJL strain genome.</title>
        <authorList>
            <person name="Martino M.E."/>
        </authorList>
    </citation>
    <scope>NUCLEOTIDE SEQUENCE [LARGE SCALE GENOMIC DNA]</scope>
    <source>
        <strain evidence="2 3">WJL</strain>
    </source>
</reference>
<comment type="caution">
    <text evidence="2">The sequence shown here is derived from an EMBL/GenBank/DDBJ whole genome shotgun (WGS) entry which is preliminary data.</text>
</comment>
<dbReference type="EMBL" id="LKLZ01000003">
    <property type="protein sequence ID" value="KPN44254.1"/>
    <property type="molecule type" value="Genomic_DNA"/>
</dbReference>
<accession>A0A837PAN3</accession>
<proteinExistence type="predicted"/>
<name>A0A837PAN3_LACPN</name>
<evidence type="ECO:0000313" key="2">
    <source>
        <dbReference type="EMBL" id="KPN44254.1"/>
    </source>
</evidence>
<dbReference type="AlphaFoldDB" id="A0A837PAN3"/>
<evidence type="ECO:0000313" key="3">
    <source>
        <dbReference type="Proteomes" id="UP000050511"/>
    </source>
</evidence>
<protein>
    <submittedName>
        <fullName evidence="2">Prophage Lp2 protein 13</fullName>
    </submittedName>
</protein>
<gene>
    <name evidence="2" type="ORF">WJL_1331</name>
</gene>
<sequence length="174" mass="20348">MQNKIAFHDLLRAAVDRRGISNGDFSKAIHVSMGQGSRYRSGKRGLDKSMRLSVTRLLQDVRLSMASATKDYQIPTAKYDPKVRHDVYTTSNDQEREEKERKSREPLYKLAVRVPIELRTPEQQQAIDDYLQDYLEEFTAEETDWLAQAEYSGKNDEEIFQMFSNFNKRFAVRE</sequence>
<organism evidence="2 3">
    <name type="scientific">Lactiplantibacillus plantarum WJL</name>
    <dbReference type="NCBI Taxonomy" id="1350466"/>
    <lineage>
        <taxon>Bacteria</taxon>
        <taxon>Bacillati</taxon>
        <taxon>Bacillota</taxon>
        <taxon>Bacilli</taxon>
        <taxon>Lactobacillales</taxon>
        <taxon>Lactobacillaceae</taxon>
        <taxon>Lactiplantibacillus</taxon>
    </lineage>
</organism>
<dbReference type="RefSeq" id="WP_022638240.1">
    <property type="nucleotide sequence ID" value="NZ_AUTE01000014.1"/>
</dbReference>
<evidence type="ECO:0000256" key="1">
    <source>
        <dbReference type="SAM" id="MobiDB-lite"/>
    </source>
</evidence>
<dbReference type="Proteomes" id="UP000050511">
    <property type="component" value="Unassembled WGS sequence"/>
</dbReference>
<feature type="region of interest" description="Disordered" evidence="1">
    <location>
        <begin position="83"/>
        <end position="103"/>
    </location>
</feature>